<dbReference type="GO" id="GO:0001508">
    <property type="term" value="P:action potential"/>
    <property type="evidence" value="ECO:0007669"/>
    <property type="project" value="TreeGrafter"/>
</dbReference>
<evidence type="ECO:0000256" key="4">
    <source>
        <dbReference type="ARBA" id="ARBA00022692"/>
    </source>
</evidence>
<sequence length="258" mass="29409">MAVKSKWKDIYEWFMMILVLLVLVLLFVEFRIELTPDTERRLQCIDTGILIIFVIDYFVRLLLADSKKMFIKGNIPDLIAIIPVSSLFRVVRLVRLTRLIRLARTMRLVRVVVWLTRFKDRFADFIRTNGMIYVVAITVAINLFGAIGIYFLENMDLVNAFWWSFVTITTVGYGDISPATTGGKLLAAVLMLVGIGFIGMLTGTIATYFLGEGSNKKESYKQQTINSIKEQIDNIDNLTHEDVENIISVLRALKNRAG</sequence>
<comment type="subcellular location">
    <subcellularLocation>
        <location evidence="1">Membrane</location>
        <topology evidence="1">Multi-pass membrane protein</topology>
    </subcellularLocation>
</comment>
<keyword evidence="15" id="KW-1185">Reference proteome</keyword>
<dbReference type="STRING" id="69895.SAMN05192551_101499"/>
<dbReference type="EMBL" id="FOQA01000001">
    <property type="protein sequence ID" value="SFH55617.1"/>
    <property type="molecule type" value="Genomic_DNA"/>
</dbReference>
<dbReference type="PRINTS" id="PR00169">
    <property type="entry name" value="KCHANNEL"/>
</dbReference>
<keyword evidence="6" id="KW-0851">Voltage-gated channel</keyword>
<feature type="transmembrane region" description="Helical" evidence="12">
    <location>
        <begin position="131"/>
        <end position="152"/>
    </location>
</feature>
<accession>A0A1I3AZX1</accession>
<evidence type="ECO:0000256" key="10">
    <source>
        <dbReference type="ARBA" id="ARBA00023136"/>
    </source>
</evidence>
<evidence type="ECO:0000256" key="11">
    <source>
        <dbReference type="ARBA" id="ARBA00023303"/>
    </source>
</evidence>
<name>A0A1I3AZX1_9FIRM</name>
<protein>
    <submittedName>
        <fullName evidence="14">Voltage-gated potassium channel</fullName>
    </submittedName>
</protein>
<dbReference type="GO" id="GO:0008076">
    <property type="term" value="C:voltage-gated potassium channel complex"/>
    <property type="evidence" value="ECO:0007669"/>
    <property type="project" value="InterPro"/>
</dbReference>
<feature type="transmembrane region" description="Helical" evidence="12">
    <location>
        <begin position="185"/>
        <end position="211"/>
    </location>
</feature>
<evidence type="ECO:0000256" key="7">
    <source>
        <dbReference type="ARBA" id="ARBA00022958"/>
    </source>
</evidence>
<dbReference type="AlphaFoldDB" id="A0A1I3AZX1"/>
<evidence type="ECO:0000313" key="14">
    <source>
        <dbReference type="EMBL" id="SFH55617.1"/>
    </source>
</evidence>
<keyword evidence="9" id="KW-0406">Ion transport</keyword>
<dbReference type="OrthoDB" id="9810759at2"/>
<keyword evidence="3" id="KW-0633">Potassium transport</keyword>
<evidence type="ECO:0000313" key="15">
    <source>
        <dbReference type="Proteomes" id="UP000199287"/>
    </source>
</evidence>
<evidence type="ECO:0000256" key="12">
    <source>
        <dbReference type="SAM" id="Phobius"/>
    </source>
</evidence>
<evidence type="ECO:0000256" key="2">
    <source>
        <dbReference type="ARBA" id="ARBA00022448"/>
    </source>
</evidence>
<dbReference type="SUPFAM" id="SSF81324">
    <property type="entry name" value="Voltage-gated potassium channels"/>
    <property type="match status" value="1"/>
</dbReference>
<keyword evidence="5" id="KW-0631">Potassium channel</keyword>
<dbReference type="InterPro" id="IPR005821">
    <property type="entry name" value="Ion_trans_dom"/>
</dbReference>
<keyword evidence="11 14" id="KW-0407">Ion channel</keyword>
<feature type="transmembrane region" description="Helical" evidence="12">
    <location>
        <begin position="13"/>
        <end position="32"/>
    </location>
</feature>
<dbReference type="Gene3D" id="1.20.120.350">
    <property type="entry name" value="Voltage-gated potassium channels. Chain C"/>
    <property type="match status" value="1"/>
</dbReference>
<dbReference type="Gene3D" id="1.10.287.70">
    <property type="match status" value="1"/>
</dbReference>
<keyword evidence="4 12" id="KW-0812">Transmembrane</keyword>
<keyword evidence="8 12" id="KW-1133">Transmembrane helix</keyword>
<gene>
    <name evidence="14" type="ORF">SAMN05192551_101499</name>
</gene>
<dbReference type="InterPro" id="IPR027359">
    <property type="entry name" value="Volt_channel_dom_sf"/>
</dbReference>
<dbReference type="PANTHER" id="PTHR11537">
    <property type="entry name" value="VOLTAGE-GATED POTASSIUM CHANNEL"/>
    <property type="match status" value="1"/>
</dbReference>
<evidence type="ECO:0000256" key="5">
    <source>
        <dbReference type="ARBA" id="ARBA00022826"/>
    </source>
</evidence>
<evidence type="ECO:0000259" key="13">
    <source>
        <dbReference type="Pfam" id="PF00520"/>
    </source>
</evidence>
<evidence type="ECO:0000256" key="9">
    <source>
        <dbReference type="ARBA" id="ARBA00023065"/>
    </source>
</evidence>
<evidence type="ECO:0000256" key="8">
    <source>
        <dbReference type="ARBA" id="ARBA00022989"/>
    </source>
</evidence>
<dbReference type="PANTHER" id="PTHR11537:SF254">
    <property type="entry name" value="POTASSIUM VOLTAGE-GATED CHANNEL PROTEIN SHAB"/>
    <property type="match status" value="1"/>
</dbReference>
<keyword evidence="7" id="KW-0630">Potassium</keyword>
<dbReference type="Pfam" id="PF00520">
    <property type="entry name" value="Ion_trans"/>
    <property type="match status" value="1"/>
</dbReference>
<dbReference type="GO" id="GO:0005249">
    <property type="term" value="F:voltage-gated potassium channel activity"/>
    <property type="evidence" value="ECO:0007669"/>
    <property type="project" value="InterPro"/>
</dbReference>
<dbReference type="Proteomes" id="UP000199287">
    <property type="component" value="Unassembled WGS sequence"/>
</dbReference>
<evidence type="ECO:0000256" key="6">
    <source>
        <dbReference type="ARBA" id="ARBA00022882"/>
    </source>
</evidence>
<feature type="transmembrane region" description="Helical" evidence="12">
    <location>
        <begin position="44"/>
        <end position="63"/>
    </location>
</feature>
<keyword evidence="10 12" id="KW-0472">Membrane</keyword>
<reference evidence="15" key="1">
    <citation type="submission" date="2016-10" db="EMBL/GenBank/DDBJ databases">
        <authorList>
            <person name="Varghese N."/>
            <person name="Submissions S."/>
        </authorList>
    </citation>
    <scope>NUCLEOTIDE SEQUENCE [LARGE SCALE GENOMIC DNA]</scope>
    <source>
        <strain evidence="15">Z-7934</strain>
    </source>
</reference>
<feature type="domain" description="Ion transport" evidence="13">
    <location>
        <begin position="10"/>
        <end position="209"/>
    </location>
</feature>
<dbReference type="RefSeq" id="WP_093369301.1">
    <property type="nucleotide sequence ID" value="NZ_FOQA01000001.1"/>
</dbReference>
<proteinExistence type="predicted"/>
<evidence type="ECO:0000256" key="3">
    <source>
        <dbReference type="ARBA" id="ARBA00022538"/>
    </source>
</evidence>
<organism evidence="14 15">
    <name type="scientific">Tindallia magadiensis</name>
    <dbReference type="NCBI Taxonomy" id="69895"/>
    <lineage>
        <taxon>Bacteria</taxon>
        <taxon>Bacillati</taxon>
        <taxon>Bacillota</taxon>
        <taxon>Clostridia</taxon>
        <taxon>Peptostreptococcales</taxon>
        <taxon>Tindalliaceae</taxon>
        <taxon>Tindallia</taxon>
    </lineage>
</organism>
<keyword evidence="2" id="KW-0813">Transport</keyword>
<dbReference type="InterPro" id="IPR028325">
    <property type="entry name" value="VG_K_chnl"/>
</dbReference>
<evidence type="ECO:0000256" key="1">
    <source>
        <dbReference type="ARBA" id="ARBA00004141"/>
    </source>
</evidence>